<feature type="compositionally biased region" description="Low complexity" evidence="1">
    <location>
        <begin position="140"/>
        <end position="150"/>
    </location>
</feature>
<accession>A0A420YJF8</accession>
<gene>
    <name evidence="2" type="ORF">DL546_005950</name>
</gene>
<feature type="region of interest" description="Disordered" evidence="1">
    <location>
        <begin position="128"/>
        <end position="150"/>
    </location>
</feature>
<evidence type="ECO:0000256" key="1">
    <source>
        <dbReference type="SAM" id="MobiDB-lite"/>
    </source>
</evidence>
<name>A0A420YJF8_9PEZI</name>
<dbReference type="OrthoDB" id="3907216at2759"/>
<dbReference type="Proteomes" id="UP000275385">
    <property type="component" value="Unassembled WGS sequence"/>
</dbReference>
<evidence type="ECO:0008006" key="4">
    <source>
        <dbReference type="Google" id="ProtNLM"/>
    </source>
</evidence>
<evidence type="ECO:0000313" key="2">
    <source>
        <dbReference type="EMBL" id="RKU48000.1"/>
    </source>
</evidence>
<feature type="compositionally biased region" description="Basic and acidic residues" evidence="1">
    <location>
        <begin position="237"/>
        <end position="249"/>
    </location>
</feature>
<organism evidence="2 3">
    <name type="scientific">Coniochaeta pulveracea</name>
    <dbReference type="NCBI Taxonomy" id="177199"/>
    <lineage>
        <taxon>Eukaryota</taxon>
        <taxon>Fungi</taxon>
        <taxon>Dikarya</taxon>
        <taxon>Ascomycota</taxon>
        <taxon>Pezizomycotina</taxon>
        <taxon>Sordariomycetes</taxon>
        <taxon>Sordariomycetidae</taxon>
        <taxon>Coniochaetales</taxon>
        <taxon>Coniochaetaceae</taxon>
        <taxon>Coniochaeta</taxon>
    </lineage>
</organism>
<dbReference type="STRING" id="177199.A0A420YJF8"/>
<comment type="caution">
    <text evidence="2">The sequence shown here is derived from an EMBL/GenBank/DDBJ whole genome shotgun (WGS) entry which is preliminary data.</text>
</comment>
<keyword evidence="3" id="KW-1185">Reference proteome</keyword>
<dbReference type="EMBL" id="QVQW01000006">
    <property type="protein sequence ID" value="RKU48000.1"/>
    <property type="molecule type" value="Genomic_DNA"/>
</dbReference>
<proteinExistence type="predicted"/>
<sequence>MSFPRSLRGGCQCGRNRYIIQMPEGASDVARVLFDSNPSHRVSLASPMASFLKVPLTWYRSATFAFFPDETNAMIHRVYTSPREQHTMRHFCGFCGTPLSYWSEEPRSEAEFIQLTLGSLHNEDLGDLEDLGLVPDSEGSSRAASPPPSADVAASVASLEQSELGRQVATRGHREVFGGIPWFDSLVEGSRLGRRLGNVRASKGGGQSRDGTVRYEWEVVEYTEGEDDDGNVTSRSGKREATTKTEARGVLRGPSIDD</sequence>
<dbReference type="AlphaFoldDB" id="A0A420YJF8"/>
<feature type="region of interest" description="Disordered" evidence="1">
    <location>
        <begin position="224"/>
        <end position="258"/>
    </location>
</feature>
<protein>
    <recommendedName>
        <fullName evidence="4">CENP-V/GFA domain-containing protein</fullName>
    </recommendedName>
</protein>
<reference evidence="2 3" key="1">
    <citation type="submission" date="2018-08" db="EMBL/GenBank/DDBJ databases">
        <title>Draft genome of the lignicolous fungus Coniochaeta pulveracea.</title>
        <authorList>
            <person name="Borstlap C.J."/>
            <person name="De Witt R.N."/>
            <person name="Botha A."/>
            <person name="Volschenk H."/>
        </authorList>
    </citation>
    <scope>NUCLEOTIDE SEQUENCE [LARGE SCALE GENOMIC DNA]</scope>
    <source>
        <strain evidence="2 3">CAB683</strain>
    </source>
</reference>
<evidence type="ECO:0000313" key="3">
    <source>
        <dbReference type="Proteomes" id="UP000275385"/>
    </source>
</evidence>
<dbReference type="Gene3D" id="2.170.150.70">
    <property type="match status" value="1"/>
</dbReference>